<dbReference type="GO" id="GO:0016614">
    <property type="term" value="F:oxidoreductase activity, acting on CH-OH group of donors"/>
    <property type="evidence" value="ECO:0007669"/>
    <property type="project" value="InterPro"/>
</dbReference>
<dbReference type="PANTHER" id="PTHR11552">
    <property type="entry name" value="GLUCOSE-METHANOL-CHOLINE GMC OXIDOREDUCTASE"/>
    <property type="match status" value="1"/>
</dbReference>
<feature type="active site" description="Proton acceptor" evidence="5">
    <location>
        <position position="557"/>
    </location>
</feature>
<dbReference type="PROSITE" id="PS51257">
    <property type="entry name" value="PROKAR_LIPOPROTEIN"/>
    <property type="match status" value="1"/>
</dbReference>
<dbReference type="EMBL" id="KN847475">
    <property type="protein sequence ID" value="KIX10358.1"/>
    <property type="molecule type" value="Genomic_DNA"/>
</dbReference>
<feature type="domain" description="Glucose-methanol-choline oxidoreductase N-terminal" evidence="7">
    <location>
        <begin position="269"/>
        <end position="283"/>
    </location>
</feature>
<dbReference type="SUPFAM" id="SSF54373">
    <property type="entry name" value="FAD-linked reductases, C-terminal domain"/>
    <property type="match status" value="1"/>
</dbReference>
<dbReference type="VEuPathDB" id="FungiDB:Z518_01440"/>
<dbReference type="InterPro" id="IPR007867">
    <property type="entry name" value="GMC_OxRtase_C"/>
</dbReference>
<evidence type="ECO:0000256" key="2">
    <source>
        <dbReference type="ARBA" id="ARBA00010790"/>
    </source>
</evidence>
<dbReference type="RefSeq" id="XP_013277494.1">
    <property type="nucleotide sequence ID" value="XM_013422040.1"/>
</dbReference>
<dbReference type="Pfam" id="PF00732">
    <property type="entry name" value="GMC_oxred_N"/>
    <property type="match status" value="1"/>
</dbReference>
<keyword evidence="9" id="KW-1185">Reference proteome</keyword>
<reference evidence="8 9" key="1">
    <citation type="submission" date="2015-01" db="EMBL/GenBank/DDBJ databases">
        <title>The Genome Sequence of Rhinocladiella mackenzie CBS 650.93.</title>
        <authorList>
            <consortium name="The Broad Institute Genomics Platform"/>
            <person name="Cuomo C."/>
            <person name="de Hoog S."/>
            <person name="Gorbushina A."/>
            <person name="Stielow B."/>
            <person name="Teixiera M."/>
            <person name="Abouelleil A."/>
            <person name="Chapman S.B."/>
            <person name="Priest M."/>
            <person name="Young S.K."/>
            <person name="Wortman J."/>
            <person name="Nusbaum C."/>
            <person name="Birren B."/>
        </authorList>
    </citation>
    <scope>NUCLEOTIDE SEQUENCE [LARGE SCALE GENOMIC DNA]</scope>
    <source>
        <strain evidence="8 9">CBS 650.93</strain>
    </source>
</reference>
<feature type="binding site" evidence="6">
    <location>
        <position position="228"/>
    </location>
    <ligand>
        <name>FAD</name>
        <dbReference type="ChEBI" id="CHEBI:57692"/>
    </ligand>
</feature>
<dbReference type="PANTHER" id="PTHR11552:SF147">
    <property type="entry name" value="CHOLINE DEHYDROGENASE, MITOCHONDRIAL"/>
    <property type="match status" value="1"/>
</dbReference>
<evidence type="ECO:0000256" key="3">
    <source>
        <dbReference type="ARBA" id="ARBA00022630"/>
    </source>
</evidence>
<evidence type="ECO:0000256" key="5">
    <source>
        <dbReference type="PIRSR" id="PIRSR000137-1"/>
    </source>
</evidence>
<evidence type="ECO:0000259" key="7">
    <source>
        <dbReference type="PROSITE" id="PS00624"/>
    </source>
</evidence>
<dbReference type="AlphaFoldDB" id="A0A0D2HI44"/>
<dbReference type="InterPro" id="IPR012132">
    <property type="entry name" value="GMC_OxRdtase"/>
</dbReference>
<feature type="active site" description="Proton donor" evidence="5">
    <location>
        <position position="513"/>
    </location>
</feature>
<comment type="cofactor">
    <cofactor evidence="1 6">
        <name>FAD</name>
        <dbReference type="ChEBI" id="CHEBI:57692"/>
    </cofactor>
</comment>
<evidence type="ECO:0000256" key="6">
    <source>
        <dbReference type="PIRSR" id="PIRSR000137-2"/>
    </source>
</evidence>
<dbReference type="STRING" id="1442369.A0A0D2HI44"/>
<dbReference type="Gene3D" id="3.30.560.10">
    <property type="entry name" value="Glucose Oxidase, domain 3"/>
    <property type="match status" value="1"/>
</dbReference>
<dbReference type="Gene3D" id="3.50.50.60">
    <property type="entry name" value="FAD/NAD(P)-binding domain"/>
    <property type="match status" value="1"/>
</dbReference>
<evidence type="ECO:0000256" key="4">
    <source>
        <dbReference type="ARBA" id="ARBA00022827"/>
    </source>
</evidence>
<organism evidence="8 9">
    <name type="scientific">Rhinocladiella mackenziei CBS 650.93</name>
    <dbReference type="NCBI Taxonomy" id="1442369"/>
    <lineage>
        <taxon>Eukaryota</taxon>
        <taxon>Fungi</taxon>
        <taxon>Dikarya</taxon>
        <taxon>Ascomycota</taxon>
        <taxon>Pezizomycotina</taxon>
        <taxon>Eurotiomycetes</taxon>
        <taxon>Chaetothyriomycetidae</taxon>
        <taxon>Chaetothyriales</taxon>
        <taxon>Herpotrichiellaceae</taxon>
        <taxon>Rhinocladiella</taxon>
    </lineage>
</organism>
<evidence type="ECO:0000313" key="9">
    <source>
        <dbReference type="Proteomes" id="UP000053617"/>
    </source>
</evidence>
<feature type="binding site" evidence="6">
    <location>
        <begin position="21"/>
        <end position="22"/>
    </location>
    <ligand>
        <name>FAD</name>
        <dbReference type="ChEBI" id="CHEBI:57692"/>
    </ligand>
</feature>
<gene>
    <name evidence="8" type="ORF">Z518_01440</name>
</gene>
<accession>A0A0D2HI44</accession>
<keyword evidence="3" id="KW-0285">Flavoprotein</keyword>
<sequence>MSPGRLTEQDEYDFIVCGGGTSGCVVAGRLAEDSNARILLVEAGPHNKDLENVHMVGGWSKNLDCETDWNLVTTPMKGVDGRRVKLSRGKFLGGSSGVNGTLCIRGSKQDYDDWNLPGWSGEEMFAYMRKAETFHNKPWFQVDEKAHGYDGPLHTEPHDLAPISQLLLESMESMGMPLVHDMFSNGETPHGCGHVPRTHHKGIRTTGADFVTNDHHRANIDIVVETLVEKINFEERNGQPEAASVTLVDKSGAKRDVKARKEIIVSGGSAYCSPAILLRSGIGPKTELEQLSIKCLVDSPGVGKNLLDHLIVFTFYETEEGLTNDYLVYHGDAAMAAYMLYKEKKEGILATFPFGSFAFARLDDRLKDEPLWKEAKRQPGRDPMGLTPKQPHVEFFTTELYGGPKQYADFPIDKKHAFAMITELFSPRSRGTVTLKSTDPFENPVIDCNYLSDPLDLLVLTEGCSLGNEVVMKGAGTKNVVKGSWPPNLAHHAFTSREEWIPYVKQHATTCYHAAGTCKMGQSDDMMAVLDEKLQVRGVKGLRVADCSVMPTLHGGHTQMPAYGIGEKAADLVKQSWIKA</sequence>
<dbReference type="PIRSF" id="PIRSF000137">
    <property type="entry name" value="Alcohol_oxidase"/>
    <property type="match status" value="1"/>
</dbReference>
<dbReference type="HOGENOM" id="CLU_002865_7_2_1"/>
<dbReference type="Proteomes" id="UP000053617">
    <property type="component" value="Unassembled WGS sequence"/>
</dbReference>
<keyword evidence="4 6" id="KW-0274">FAD</keyword>
<dbReference type="OrthoDB" id="269227at2759"/>
<dbReference type="Pfam" id="PF05199">
    <property type="entry name" value="GMC_oxred_C"/>
    <property type="match status" value="1"/>
</dbReference>
<comment type="similarity">
    <text evidence="2">Belongs to the GMC oxidoreductase family.</text>
</comment>
<proteinExistence type="inferred from homology"/>
<dbReference type="SUPFAM" id="SSF51905">
    <property type="entry name" value="FAD/NAD(P)-binding domain"/>
    <property type="match status" value="1"/>
</dbReference>
<dbReference type="GO" id="GO:0050660">
    <property type="term" value="F:flavin adenine dinucleotide binding"/>
    <property type="evidence" value="ECO:0007669"/>
    <property type="project" value="InterPro"/>
</dbReference>
<dbReference type="PROSITE" id="PS00624">
    <property type="entry name" value="GMC_OXRED_2"/>
    <property type="match status" value="1"/>
</dbReference>
<evidence type="ECO:0000256" key="1">
    <source>
        <dbReference type="ARBA" id="ARBA00001974"/>
    </source>
</evidence>
<protein>
    <recommendedName>
        <fullName evidence="7">Glucose-methanol-choline oxidoreductase N-terminal domain-containing protein</fullName>
    </recommendedName>
</protein>
<name>A0A0D2HI44_9EURO</name>
<dbReference type="InterPro" id="IPR036188">
    <property type="entry name" value="FAD/NAD-bd_sf"/>
</dbReference>
<evidence type="ECO:0000313" key="8">
    <source>
        <dbReference type="EMBL" id="KIX10358.1"/>
    </source>
</evidence>
<dbReference type="GeneID" id="25289511"/>
<dbReference type="InterPro" id="IPR000172">
    <property type="entry name" value="GMC_OxRdtase_N"/>
</dbReference>